<name>A0A8K0AHW4_ANDGO</name>
<feature type="compositionally biased region" description="Low complexity" evidence="1">
    <location>
        <begin position="44"/>
        <end position="63"/>
    </location>
</feature>
<comment type="caution">
    <text evidence="2">The sequence shown here is derived from an EMBL/GenBank/DDBJ whole genome shotgun (WGS) entry which is preliminary data.</text>
</comment>
<keyword evidence="3" id="KW-1185">Reference proteome</keyword>
<feature type="region of interest" description="Disordered" evidence="1">
    <location>
        <begin position="464"/>
        <end position="491"/>
    </location>
</feature>
<feature type="region of interest" description="Disordered" evidence="1">
    <location>
        <begin position="1"/>
        <end position="66"/>
    </location>
</feature>
<protein>
    <submittedName>
        <fullName evidence="2">Putative mitochondrial protein</fullName>
    </submittedName>
</protein>
<evidence type="ECO:0000313" key="3">
    <source>
        <dbReference type="Proteomes" id="UP000799049"/>
    </source>
</evidence>
<organism evidence="2 3">
    <name type="scientific">Andalucia godoyi</name>
    <name type="common">Flagellate</name>
    <dbReference type="NCBI Taxonomy" id="505711"/>
    <lineage>
        <taxon>Eukaryota</taxon>
        <taxon>Discoba</taxon>
        <taxon>Jakobida</taxon>
        <taxon>Andalucina</taxon>
        <taxon>Andaluciidae</taxon>
        <taxon>Andalucia</taxon>
    </lineage>
</organism>
<dbReference type="AlphaFoldDB" id="A0A8K0AHW4"/>
<dbReference type="EMBL" id="VRVR01000032">
    <property type="protein sequence ID" value="KAF0852513.1"/>
    <property type="molecule type" value="Genomic_DNA"/>
</dbReference>
<sequence length="528" mass="57804">MLSSRRSRPWSAGMHGPWRSAEQPAELSVEHLLIPPSPKSEALQASSASASASASQTQMTSTMPGTNQYSLLVSSSVPIANPDLRKYIKDSKAAVRGDGDEQSRSGLALQKAVDPSHASNGTVKDKNAAHLDVLFIRSIPQAPPDAATRPASSGRSRRTSALSADLAIVPKLNLSKLLRAGPSADHKTERLFQEKVLLLEKKIDSLPVWERLSARGELAEIKRLQKTVSRVQETFRKAEDIAFVVNSQETGLQEESPCFVDGMYSGLRNPDSVVYSFPKSISPRGSFSQSRAPRRPKTPRKVGFLVPSSHRDSQRAVSPPPSTASHYILERPRQSPSIGPSVSFGQRFPLASTDLSGDDDTADLSKRSVSSRAIQSLHGTQVRKFRPARTGSFHLGKSDPIMSSPASHRMIERLEDEISRNREERTGSRNGMYSRELGFSLLSDPQAPDINIVAEDALRKNNGLLRNTPRVPSRNSSGAQLARTSRPGSAYCPPAHGFDPVLFDTSNPEHRRQMIIAMMNKDRILSTR</sequence>
<feature type="region of interest" description="Disordered" evidence="1">
    <location>
        <begin position="282"/>
        <end position="367"/>
    </location>
</feature>
<feature type="region of interest" description="Disordered" evidence="1">
    <location>
        <begin position="92"/>
        <end position="123"/>
    </location>
</feature>
<evidence type="ECO:0000313" key="2">
    <source>
        <dbReference type="EMBL" id="KAF0852513.1"/>
    </source>
</evidence>
<feature type="compositionally biased region" description="Basic and acidic residues" evidence="1">
    <location>
        <begin position="92"/>
        <end position="103"/>
    </location>
</feature>
<accession>A0A8K0AHW4</accession>
<evidence type="ECO:0000256" key="1">
    <source>
        <dbReference type="SAM" id="MobiDB-lite"/>
    </source>
</evidence>
<feature type="compositionally biased region" description="Polar residues" evidence="1">
    <location>
        <begin position="334"/>
        <end position="344"/>
    </location>
</feature>
<reference evidence="2" key="1">
    <citation type="submission" date="2019-09" db="EMBL/GenBank/DDBJ databases">
        <title>The Mitochondrial Proteome of the Jakobid, Andalucia godoyi, a Protist With the Most Gene-Rich and Bacteria-Like Mitochondrial Genome.</title>
        <authorList>
            <person name="Gray M.W."/>
            <person name="Burger G."/>
            <person name="Derelle R."/>
            <person name="Klimes V."/>
            <person name="Leger M."/>
            <person name="Sarrasin M."/>
            <person name="Vlcek C."/>
            <person name="Roger A.J."/>
            <person name="Elias M."/>
            <person name="Lang B.F."/>
        </authorList>
    </citation>
    <scope>NUCLEOTIDE SEQUENCE</scope>
    <source>
        <strain evidence="2">And28</strain>
    </source>
</reference>
<feature type="compositionally biased region" description="Polar residues" evidence="1">
    <location>
        <begin position="473"/>
        <end position="487"/>
    </location>
</feature>
<proteinExistence type="predicted"/>
<dbReference type="Proteomes" id="UP000799049">
    <property type="component" value="Unassembled WGS sequence"/>
</dbReference>
<gene>
    <name evidence="2" type="ORF">ANDGO_00544</name>
</gene>